<proteinExistence type="predicted"/>
<sequence>MSESDFHLRVISEQTYAYKERQRESMPAAAFTCYLRRNRGSEMLQLVHASVSVFSGDAAEMSFCLLILVFQPAADLSEAIQNC</sequence>
<name>A0A8T1EDZ2_9STRA</name>
<dbReference type="Proteomes" id="UP000736787">
    <property type="component" value="Unassembled WGS sequence"/>
</dbReference>
<dbReference type="EMBL" id="RCMK01000046">
    <property type="protein sequence ID" value="KAG2951848.1"/>
    <property type="molecule type" value="Genomic_DNA"/>
</dbReference>
<organism evidence="1 2">
    <name type="scientific">Phytophthora cactorum</name>
    <dbReference type="NCBI Taxonomy" id="29920"/>
    <lineage>
        <taxon>Eukaryota</taxon>
        <taxon>Sar</taxon>
        <taxon>Stramenopiles</taxon>
        <taxon>Oomycota</taxon>
        <taxon>Peronosporomycetes</taxon>
        <taxon>Peronosporales</taxon>
        <taxon>Peronosporaceae</taxon>
        <taxon>Phytophthora</taxon>
    </lineage>
</organism>
<evidence type="ECO:0000313" key="1">
    <source>
        <dbReference type="EMBL" id="KAG2951848.1"/>
    </source>
</evidence>
<comment type="caution">
    <text evidence="1">The sequence shown here is derived from an EMBL/GenBank/DDBJ whole genome shotgun (WGS) entry which is preliminary data.</text>
</comment>
<dbReference type="AlphaFoldDB" id="A0A8T1EDZ2"/>
<protein>
    <submittedName>
        <fullName evidence="1">Uncharacterized protein</fullName>
    </submittedName>
</protein>
<gene>
    <name evidence="1" type="ORF">PC117_g3301</name>
</gene>
<evidence type="ECO:0000313" key="2">
    <source>
        <dbReference type="Proteomes" id="UP000736787"/>
    </source>
</evidence>
<reference evidence="1" key="1">
    <citation type="submission" date="2018-10" db="EMBL/GenBank/DDBJ databases">
        <title>Effector identification in a new, highly contiguous assembly of the strawberry crown rot pathogen Phytophthora cactorum.</title>
        <authorList>
            <person name="Armitage A.D."/>
            <person name="Nellist C.F."/>
            <person name="Bates H."/>
            <person name="Vickerstaff R.J."/>
            <person name="Harrison R.J."/>
        </authorList>
    </citation>
    <scope>NUCLEOTIDE SEQUENCE</scope>
    <source>
        <strain evidence="1">4040</strain>
    </source>
</reference>
<accession>A0A8T1EDZ2</accession>